<reference evidence="5" key="3">
    <citation type="submission" date="2025-09" db="UniProtKB">
        <authorList>
            <consortium name="Ensembl"/>
        </authorList>
    </citation>
    <scope>IDENTIFICATION</scope>
</reference>
<dbReference type="Pfam" id="PF07686">
    <property type="entry name" value="V-set"/>
    <property type="match status" value="1"/>
</dbReference>
<evidence type="ECO:0000259" key="4">
    <source>
        <dbReference type="PROSITE" id="PS50835"/>
    </source>
</evidence>
<name>A0A8C4X2J3_ERPCA</name>
<dbReference type="Gene3D" id="2.60.40.10">
    <property type="entry name" value="Immunoglobulins"/>
    <property type="match status" value="1"/>
</dbReference>
<evidence type="ECO:0000313" key="6">
    <source>
        <dbReference type="Proteomes" id="UP000694620"/>
    </source>
</evidence>
<dbReference type="InterPro" id="IPR036179">
    <property type="entry name" value="Ig-like_dom_sf"/>
</dbReference>
<sequence>VQLKILPFFLTVRPGSSLTLTCQISGYSLTDCNYATDWIRQLPGNTLEWLSYINCHGSTGYASSVQGRFTTTKSSSSVSLEMRSMTAADSAVYYCARHPVWRFSYSSKHWAQGRNGCSEHSQKSLQI</sequence>
<dbReference type="InterPro" id="IPR013106">
    <property type="entry name" value="Ig_V-set"/>
</dbReference>
<dbReference type="SUPFAM" id="SSF48726">
    <property type="entry name" value="Immunoglobulin"/>
    <property type="match status" value="1"/>
</dbReference>
<reference evidence="5" key="1">
    <citation type="submission" date="2021-06" db="EMBL/GenBank/DDBJ databases">
        <authorList>
            <consortium name="Wellcome Sanger Institute Data Sharing"/>
        </authorList>
    </citation>
    <scope>NUCLEOTIDE SEQUENCE [LARGE SCALE GENOMIC DNA]</scope>
</reference>
<dbReference type="Ensembl" id="ENSECRT00000000762.1">
    <property type="protein sequence ID" value="ENSECRP00000000749.1"/>
    <property type="gene ID" value="ENSECRG00000000478.1"/>
</dbReference>
<protein>
    <recommendedName>
        <fullName evidence="4">Ig-like domain-containing protein</fullName>
    </recommendedName>
</protein>
<dbReference type="AlphaFoldDB" id="A0A8C4X2J3"/>
<evidence type="ECO:0000313" key="5">
    <source>
        <dbReference type="Ensembl" id="ENSECRP00000000749.1"/>
    </source>
</evidence>
<keyword evidence="2" id="KW-1064">Adaptive immunity</keyword>
<dbReference type="SMART" id="SM00409">
    <property type="entry name" value="IG"/>
    <property type="match status" value="1"/>
</dbReference>
<keyword evidence="3" id="KW-1280">Immunoglobulin</keyword>
<evidence type="ECO:0000256" key="3">
    <source>
        <dbReference type="ARBA" id="ARBA00043265"/>
    </source>
</evidence>
<dbReference type="InterPro" id="IPR007110">
    <property type="entry name" value="Ig-like_dom"/>
</dbReference>
<dbReference type="Proteomes" id="UP000694620">
    <property type="component" value="Chromosome 2"/>
</dbReference>
<proteinExistence type="predicted"/>
<dbReference type="InterPro" id="IPR050199">
    <property type="entry name" value="IgHV"/>
</dbReference>
<evidence type="ECO:0000256" key="1">
    <source>
        <dbReference type="ARBA" id="ARBA00022859"/>
    </source>
</evidence>
<accession>A0A8C4X2J3</accession>
<dbReference type="PANTHER" id="PTHR23266">
    <property type="entry name" value="IMMUNOGLOBULIN HEAVY CHAIN"/>
    <property type="match status" value="1"/>
</dbReference>
<keyword evidence="1" id="KW-0391">Immunity</keyword>
<dbReference type="PROSITE" id="PS50835">
    <property type="entry name" value="IG_LIKE"/>
    <property type="match status" value="1"/>
</dbReference>
<organism evidence="5 6">
    <name type="scientific">Erpetoichthys calabaricus</name>
    <name type="common">Rope fish</name>
    <name type="synonym">Calamoichthys calabaricus</name>
    <dbReference type="NCBI Taxonomy" id="27687"/>
    <lineage>
        <taxon>Eukaryota</taxon>
        <taxon>Metazoa</taxon>
        <taxon>Chordata</taxon>
        <taxon>Craniata</taxon>
        <taxon>Vertebrata</taxon>
        <taxon>Euteleostomi</taxon>
        <taxon>Actinopterygii</taxon>
        <taxon>Polypteriformes</taxon>
        <taxon>Polypteridae</taxon>
        <taxon>Erpetoichthys</taxon>
    </lineage>
</organism>
<dbReference type="GO" id="GO:0005576">
    <property type="term" value="C:extracellular region"/>
    <property type="evidence" value="ECO:0007669"/>
    <property type="project" value="UniProtKB-ARBA"/>
</dbReference>
<dbReference type="GO" id="GO:0002250">
    <property type="term" value="P:adaptive immune response"/>
    <property type="evidence" value="ECO:0007669"/>
    <property type="project" value="UniProtKB-KW"/>
</dbReference>
<keyword evidence="6" id="KW-1185">Reference proteome</keyword>
<reference evidence="5" key="2">
    <citation type="submission" date="2025-08" db="UniProtKB">
        <authorList>
            <consortium name="Ensembl"/>
        </authorList>
    </citation>
    <scope>IDENTIFICATION</scope>
</reference>
<dbReference type="InterPro" id="IPR013783">
    <property type="entry name" value="Ig-like_fold"/>
</dbReference>
<feature type="domain" description="Ig-like" evidence="4">
    <location>
        <begin position="12"/>
        <end position="95"/>
    </location>
</feature>
<dbReference type="SMART" id="SM00406">
    <property type="entry name" value="IGv"/>
    <property type="match status" value="1"/>
</dbReference>
<dbReference type="GeneTree" id="ENSGT01150000286938"/>
<dbReference type="InterPro" id="IPR003599">
    <property type="entry name" value="Ig_sub"/>
</dbReference>
<evidence type="ECO:0000256" key="2">
    <source>
        <dbReference type="ARBA" id="ARBA00023130"/>
    </source>
</evidence>
<dbReference type="GO" id="GO:0019814">
    <property type="term" value="C:immunoglobulin complex"/>
    <property type="evidence" value="ECO:0007669"/>
    <property type="project" value="UniProtKB-KW"/>
</dbReference>